<organism evidence="3 4">
    <name type="scientific">Dimorphilus gyrociliatus</name>
    <dbReference type="NCBI Taxonomy" id="2664684"/>
    <lineage>
        <taxon>Eukaryota</taxon>
        <taxon>Metazoa</taxon>
        <taxon>Spiralia</taxon>
        <taxon>Lophotrochozoa</taxon>
        <taxon>Annelida</taxon>
        <taxon>Polychaeta</taxon>
        <taxon>Polychaeta incertae sedis</taxon>
        <taxon>Dinophilidae</taxon>
        <taxon>Dimorphilus</taxon>
    </lineage>
</organism>
<feature type="coiled-coil region" evidence="1">
    <location>
        <begin position="38"/>
        <end position="76"/>
    </location>
</feature>
<reference evidence="3 4" key="1">
    <citation type="submission" date="2020-08" db="EMBL/GenBank/DDBJ databases">
        <authorList>
            <person name="Hejnol A."/>
        </authorList>
    </citation>
    <scope>NUCLEOTIDE SEQUENCE [LARGE SCALE GENOMIC DNA]</scope>
</reference>
<dbReference type="Proteomes" id="UP000549394">
    <property type="component" value="Unassembled WGS sequence"/>
</dbReference>
<evidence type="ECO:0000256" key="2">
    <source>
        <dbReference type="SAM" id="MobiDB-lite"/>
    </source>
</evidence>
<evidence type="ECO:0000313" key="3">
    <source>
        <dbReference type="EMBL" id="CAD5118699.1"/>
    </source>
</evidence>
<evidence type="ECO:0000313" key="4">
    <source>
        <dbReference type="Proteomes" id="UP000549394"/>
    </source>
</evidence>
<feature type="region of interest" description="Disordered" evidence="2">
    <location>
        <begin position="191"/>
        <end position="253"/>
    </location>
</feature>
<dbReference type="GO" id="GO:0030686">
    <property type="term" value="C:90S preribosome"/>
    <property type="evidence" value="ECO:0007669"/>
    <property type="project" value="TreeGrafter"/>
</dbReference>
<dbReference type="EMBL" id="CAJFCJ010000009">
    <property type="protein sequence ID" value="CAD5118699.1"/>
    <property type="molecule type" value="Genomic_DNA"/>
</dbReference>
<sequence length="421" mass="48779">MDRNVDGEGNKASMSVPQLNNMVIILRKYVKQAKVRCIRKLTQDIQKLRKNKKLSKDKAERKVQKTLEEISLIKSLKPDMVSKFALSNTEKFDGNKTEGKIAHKSLLRLANCSVLENFVQKWREEHSDWQSLAAFVSTKNTGRRFKQKVKTEKEKKVDRLLAEEEIERLKSKMKGGSISKLFESKNKKKEAIPEESLLDQSENDEDSTDSEEYVTCYEELEKTPSPEATQPKETKKENIKFDNEEKVDKQSTQNKKLMEIKEFDLMNETDEISVDNSIILDSDVSQKKRNRDNFFLAKDADSDDGASEIEESDEEMEETNNTDIKRKKNVESVFVTSLSTKNNKRKNFAPKKMEKTQKNKPFAQEKPKEKSFAEPKFKKKPEKREIAQGEKLHPSWEAKRKANQQPSLNSYSGTRITFDDD</sequence>
<comment type="caution">
    <text evidence="3">The sequence shown here is derived from an EMBL/GenBank/DDBJ whole genome shotgun (WGS) entry which is preliminary data.</text>
</comment>
<feature type="compositionally biased region" description="Basic and acidic residues" evidence="2">
    <location>
        <begin position="351"/>
        <end position="400"/>
    </location>
</feature>
<feature type="compositionally biased region" description="Acidic residues" evidence="2">
    <location>
        <begin position="201"/>
        <end position="212"/>
    </location>
</feature>
<protein>
    <submittedName>
        <fullName evidence="3">DgyrCDS7381</fullName>
    </submittedName>
</protein>
<feature type="region of interest" description="Disordered" evidence="2">
    <location>
        <begin position="298"/>
        <end position="421"/>
    </location>
</feature>
<feature type="compositionally biased region" description="Acidic residues" evidence="2">
    <location>
        <begin position="301"/>
        <end position="320"/>
    </location>
</feature>
<feature type="compositionally biased region" description="Polar residues" evidence="2">
    <location>
        <begin position="403"/>
        <end position="415"/>
    </location>
</feature>
<dbReference type="PANTHER" id="PTHR23325">
    <property type="entry name" value="SERUM RESPONSE FACTOR-BINDING"/>
    <property type="match status" value="1"/>
</dbReference>
<keyword evidence="4" id="KW-1185">Reference proteome</keyword>
<dbReference type="OrthoDB" id="3364872at2759"/>
<feature type="compositionally biased region" description="Basic and acidic residues" evidence="2">
    <location>
        <begin position="219"/>
        <end position="249"/>
    </location>
</feature>
<dbReference type="InterPro" id="IPR037393">
    <property type="entry name" value="Bud22/SRFB1"/>
</dbReference>
<accession>A0A7I8VQV4</accession>
<dbReference type="PANTHER" id="PTHR23325:SF1">
    <property type="entry name" value="SERUM RESPONSE FACTOR-BINDING PROTEIN 1"/>
    <property type="match status" value="1"/>
</dbReference>
<name>A0A7I8VQV4_9ANNE</name>
<dbReference type="GO" id="GO:0005634">
    <property type="term" value="C:nucleus"/>
    <property type="evidence" value="ECO:0007669"/>
    <property type="project" value="TreeGrafter"/>
</dbReference>
<evidence type="ECO:0000256" key="1">
    <source>
        <dbReference type="SAM" id="Coils"/>
    </source>
</evidence>
<gene>
    <name evidence="3" type="ORF">DGYR_LOCUS7030</name>
</gene>
<dbReference type="AlphaFoldDB" id="A0A7I8VQV4"/>
<keyword evidence="1" id="KW-0175">Coiled coil</keyword>
<proteinExistence type="predicted"/>
<dbReference type="GO" id="GO:0030490">
    <property type="term" value="P:maturation of SSU-rRNA"/>
    <property type="evidence" value="ECO:0007669"/>
    <property type="project" value="TreeGrafter"/>
</dbReference>